<dbReference type="InterPro" id="IPR029062">
    <property type="entry name" value="Class_I_gatase-like"/>
</dbReference>
<dbReference type="Pfam" id="PF01965">
    <property type="entry name" value="DJ-1_PfpI"/>
    <property type="match status" value="1"/>
</dbReference>
<evidence type="ECO:0000256" key="1">
    <source>
        <dbReference type="ARBA" id="ARBA00008542"/>
    </source>
</evidence>
<dbReference type="EMBL" id="JAGSXH010000001">
    <property type="protein sequence ID" value="MBS2961443.1"/>
    <property type="molecule type" value="Genomic_DNA"/>
</dbReference>
<dbReference type="PANTHER" id="PTHR42733:SF12">
    <property type="entry name" value="PROTEINASE"/>
    <property type="match status" value="1"/>
</dbReference>
<dbReference type="Gene3D" id="3.40.50.880">
    <property type="match status" value="1"/>
</dbReference>
<dbReference type="PANTHER" id="PTHR42733">
    <property type="entry name" value="DJ-1 PROTEIN"/>
    <property type="match status" value="1"/>
</dbReference>
<dbReference type="SUPFAM" id="SSF52317">
    <property type="entry name" value="Class I glutamine amidotransferase-like"/>
    <property type="match status" value="1"/>
</dbReference>
<sequence length="183" mass="20002">MTKDLTGRRIAFLVADEGTERVELRDPWQAALDAGATPVLVSPRPGKVDLFDHLDRAAQWDVDEPLSAADPDRFDALVLPGGVANPDKLRTVPEAVAFVRRFVEAGKPVAAICHGPWTLIETGTLDGRTLTSWPSLQTDLRNAGATWVDQEVVVCTSRPSSLVTSRKPDDLKAFCEAYLERIP</sequence>
<name>A0A8J7WHI7_9ACTN</name>
<protein>
    <submittedName>
        <fullName evidence="3">Type 1 glutamine amidotransferase</fullName>
    </submittedName>
</protein>
<gene>
    <name evidence="3" type="ORF">KGA66_00195</name>
</gene>
<dbReference type="InterPro" id="IPR002818">
    <property type="entry name" value="DJ-1/PfpI"/>
</dbReference>
<keyword evidence="3" id="KW-0315">Glutamine amidotransferase</keyword>
<dbReference type="Proteomes" id="UP000677913">
    <property type="component" value="Unassembled WGS sequence"/>
</dbReference>
<reference evidence="3" key="1">
    <citation type="submission" date="2021-04" db="EMBL/GenBank/DDBJ databases">
        <title>Genome based classification of Actinospica acidithermotolerans sp. nov., an actinobacterium isolated from an Indonesian hot spring.</title>
        <authorList>
            <person name="Kusuma A.B."/>
            <person name="Putra K.E."/>
            <person name="Nafisah S."/>
            <person name="Loh J."/>
            <person name="Nouioui I."/>
            <person name="Goodfellow M."/>
        </authorList>
    </citation>
    <scope>NUCLEOTIDE SEQUENCE</scope>
    <source>
        <strain evidence="3">DSM 45618</strain>
    </source>
</reference>
<dbReference type="PROSITE" id="PS51276">
    <property type="entry name" value="PEPTIDASE_C56_PFPI"/>
    <property type="match status" value="1"/>
</dbReference>
<proteinExistence type="inferred from homology"/>
<accession>A0A8J7WHI7</accession>
<dbReference type="InterPro" id="IPR006286">
    <property type="entry name" value="C56_PfpI-like"/>
</dbReference>
<evidence type="ECO:0000313" key="4">
    <source>
        <dbReference type="Proteomes" id="UP000677913"/>
    </source>
</evidence>
<organism evidence="3 4">
    <name type="scientific">Actinocrinis puniceicyclus</name>
    <dbReference type="NCBI Taxonomy" id="977794"/>
    <lineage>
        <taxon>Bacteria</taxon>
        <taxon>Bacillati</taxon>
        <taxon>Actinomycetota</taxon>
        <taxon>Actinomycetes</taxon>
        <taxon>Catenulisporales</taxon>
        <taxon>Actinospicaceae</taxon>
        <taxon>Actinocrinis</taxon>
    </lineage>
</organism>
<comment type="similarity">
    <text evidence="1">Belongs to the peptidase C56 family.</text>
</comment>
<keyword evidence="4" id="KW-1185">Reference proteome</keyword>
<dbReference type="RefSeq" id="WP_211463143.1">
    <property type="nucleotide sequence ID" value="NZ_JAGSXH010000001.1"/>
</dbReference>
<feature type="domain" description="DJ-1/PfpI" evidence="2">
    <location>
        <begin position="8"/>
        <end position="180"/>
    </location>
</feature>
<evidence type="ECO:0000259" key="2">
    <source>
        <dbReference type="Pfam" id="PF01965"/>
    </source>
</evidence>
<dbReference type="AlphaFoldDB" id="A0A8J7WHI7"/>
<comment type="caution">
    <text evidence="3">The sequence shown here is derived from an EMBL/GenBank/DDBJ whole genome shotgun (WGS) entry which is preliminary data.</text>
</comment>
<dbReference type="CDD" id="cd03134">
    <property type="entry name" value="GATase1_PfpI_like"/>
    <property type="match status" value="1"/>
</dbReference>
<evidence type="ECO:0000313" key="3">
    <source>
        <dbReference type="EMBL" id="MBS2961443.1"/>
    </source>
</evidence>